<organism evidence="2 3">
    <name type="scientific">Pomacea canaliculata</name>
    <name type="common">Golden apple snail</name>
    <dbReference type="NCBI Taxonomy" id="400727"/>
    <lineage>
        <taxon>Eukaryota</taxon>
        <taxon>Metazoa</taxon>
        <taxon>Spiralia</taxon>
        <taxon>Lophotrochozoa</taxon>
        <taxon>Mollusca</taxon>
        <taxon>Gastropoda</taxon>
        <taxon>Caenogastropoda</taxon>
        <taxon>Architaenioglossa</taxon>
        <taxon>Ampullarioidea</taxon>
        <taxon>Ampullariidae</taxon>
        <taxon>Pomacea</taxon>
    </lineage>
</organism>
<dbReference type="OrthoDB" id="6109449at2759"/>
<evidence type="ECO:0000313" key="3">
    <source>
        <dbReference type="Proteomes" id="UP000245119"/>
    </source>
</evidence>
<evidence type="ECO:0000313" key="2">
    <source>
        <dbReference type="EMBL" id="PVD28322.1"/>
    </source>
</evidence>
<reference evidence="2 3" key="1">
    <citation type="submission" date="2018-04" db="EMBL/GenBank/DDBJ databases">
        <title>The genome of golden apple snail Pomacea canaliculata provides insight into stress tolerance and invasive adaptation.</title>
        <authorList>
            <person name="Liu C."/>
            <person name="Liu B."/>
            <person name="Ren Y."/>
            <person name="Zhang Y."/>
            <person name="Wang H."/>
            <person name="Li S."/>
            <person name="Jiang F."/>
            <person name="Yin L."/>
            <person name="Zhang G."/>
            <person name="Qian W."/>
            <person name="Fan W."/>
        </authorList>
    </citation>
    <scope>NUCLEOTIDE SEQUENCE [LARGE SCALE GENOMIC DNA]</scope>
    <source>
        <strain evidence="2">SZHN2017</strain>
        <tissue evidence="2">Muscle</tissue>
    </source>
</reference>
<evidence type="ECO:0000256" key="1">
    <source>
        <dbReference type="SAM" id="MobiDB-lite"/>
    </source>
</evidence>
<sequence>MSRNNVSVARFYDLSDDRQGTASASHIYREMAGPAGGPLSLSEIATKKADGVKMSMSKTTARVTPGRMFLRDKGMLTKGEREIIKGICKNRGDLRRDGCSQSDMTVRHHHEAWQMGKAMTASKDLLRGTLLEMASSGVAGGEAVSVKSLTQIKPKLVEKHPKLRLPTSRRDGGGLITPPSTPEPSSIHGASLSNNFQPHHHCQTLAPHHHTITPAPRLPHRRQETSSHETIVVTPLSAHTSQDTEPSDSDSQDSRGRRKIQVKVYLPKVGADTVDDDIKACILHGKPILARERHINQNDLKHKKLHKDSLETTQASTWERLPTTKYRDKPRVVTLTNRPFRGATEGTGTGRFLPA</sequence>
<name>A0A2T7P4H4_POMCA</name>
<keyword evidence="3" id="KW-1185">Reference proteome</keyword>
<accession>A0A2T7P4H4</accession>
<dbReference type="Proteomes" id="UP000245119">
    <property type="component" value="Linkage Group LG6"/>
</dbReference>
<dbReference type="AlphaFoldDB" id="A0A2T7P4H4"/>
<protein>
    <submittedName>
        <fullName evidence="2">Uncharacterized protein</fullName>
    </submittedName>
</protein>
<feature type="compositionally biased region" description="Basic residues" evidence="1">
    <location>
        <begin position="198"/>
        <end position="211"/>
    </location>
</feature>
<feature type="region of interest" description="Disordered" evidence="1">
    <location>
        <begin position="164"/>
        <end position="259"/>
    </location>
</feature>
<comment type="caution">
    <text evidence="2">The sequence shown here is derived from an EMBL/GenBank/DDBJ whole genome shotgun (WGS) entry which is preliminary data.</text>
</comment>
<proteinExistence type="predicted"/>
<dbReference type="EMBL" id="PZQS01000006">
    <property type="protein sequence ID" value="PVD28322.1"/>
    <property type="molecule type" value="Genomic_DNA"/>
</dbReference>
<gene>
    <name evidence="2" type="ORF">C0Q70_10909</name>
</gene>